<dbReference type="InterPro" id="IPR001387">
    <property type="entry name" value="Cro/C1-type_HTH"/>
</dbReference>
<feature type="domain" description="HTH cro/C1-type" evidence="1">
    <location>
        <begin position="23"/>
        <end position="77"/>
    </location>
</feature>
<organism evidence="2 3">
    <name type="scientific">Candidatus Terraquivivens tikiterensis</name>
    <dbReference type="NCBI Taxonomy" id="1980982"/>
    <lineage>
        <taxon>Archaea</taxon>
        <taxon>Nitrososphaerota</taxon>
        <taxon>Candidatus Wolframiiraptoraceae</taxon>
        <taxon>Candidatus Terraquivivens</taxon>
    </lineage>
</organism>
<name>A0A2R7Y0S1_9ARCH</name>
<proteinExistence type="predicted"/>
<accession>A0A2R7Y0S1</accession>
<dbReference type="Pfam" id="PF01381">
    <property type="entry name" value="HTH_3"/>
    <property type="match status" value="1"/>
</dbReference>
<dbReference type="AlphaFoldDB" id="A0A2R7Y0S1"/>
<dbReference type="CDD" id="cd00093">
    <property type="entry name" value="HTH_XRE"/>
    <property type="match status" value="1"/>
</dbReference>
<dbReference type="Proteomes" id="UP000244066">
    <property type="component" value="Unassembled WGS sequence"/>
</dbReference>
<reference evidence="2 3" key="1">
    <citation type="submission" date="2017-04" db="EMBL/GenBank/DDBJ databases">
        <title>Draft Aigarchaeota genome from a New Zealand hot spring.</title>
        <authorList>
            <person name="Reysenbach A.-L."/>
            <person name="Donaho J.A."/>
            <person name="Gerhart J."/>
            <person name="Kelley J.F."/>
            <person name="Kouba K."/>
            <person name="Podar M."/>
            <person name="Stott M."/>
        </authorList>
    </citation>
    <scope>NUCLEOTIDE SEQUENCE [LARGE SCALE GENOMIC DNA]</scope>
    <source>
        <strain evidence="2">NZ13_MG1</strain>
    </source>
</reference>
<gene>
    <name evidence="2" type="ORF">B9J98_07585</name>
</gene>
<dbReference type="Gene3D" id="1.10.260.40">
    <property type="entry name" value="lambda repressor-like DNA-binding domains"/>
    <property type="match status" value="1"/>
</dbReference>
<protein>
    <recommendedName>
        <fullName evidence="1">HTH cro/C1-type domain-containing protein</fullName>
    </recommendedName>
</protein>
<dbReference type="GO" id="GO:0003677">
    <property type="term" value="F:DNA binding"/>
    <property type="evidence" value="ECO:0007669"/>
    <property type="project" value="InterPro"/>
</dbReference>
<evidence type="ECO:0000313" key="2">
    <source>
        <dbReference type="EMBL" id="PUA31150.1"/>
    </source>
</evidence>
<dbReference type="PIRSF" id="PIRSF037724">
    <property type="entry name" value="TF_HTH_MJ1545_prd"/>
    <property type="match status" value="1"/>
</dbReference>
<dbReference type="SMART" id="SM00530">
    <property type="entry name" value="HTH_XRE"/>
    <property type="match status" value="1"/>
</dbReference>
<evidence type="ECO:0000313" key="3">
    <source>
        <dbReference type="Proteomes" id="UP000244066"/>
    </source>
</evidence>
<dbReference type="EMBL" id="NDWU01000025">
    <property type="protein sequence ID" value="PUA31150.1"/>
    <property type="molecule type" value="Genomic_DNA"/>
</dbReference>
<dbReference type="InterPro" id="IPR010982">
    <property type="entry name" value="Lambda_DNA-bd_dom_sf"/>
</dbReference>
<sequence length="234" mass="26021">MEESLMNRIAGEIILSKTPGDVMKKWRLLFELGQSELARYMGIAPSVLSDYEKNRRKSPGTIFIRKFVTALIEIDSKMGGVHIRKFAATMKDLSGTILDIAEFPKARSVREVVEAVDGVILAGREGQDQPIYGYTVVDSLNAIKLMDATDFLKLFGANSMRSLVFVGVSRGRSPLIAVKIYPIKPRMVVIHGPTRPEDVDELAIALAEQEGLPFALSLKEDVPSLIRSLRNLYR</sequence>
<dbReference type="InterPro" id="IPR017271">
    <property type="entry name" value="Tscrpt_reg_HTH_MJ1545_prd"/>
</dbReference>
<dbReference type="SUPFAM" id="SSF47413">
    <property type="entry name" value="lambda repressor-like DNA-binding domains"/>
    <property type="match status" value="1"/>
</dbReference>
<evidence type="ECO:0000259" key="1">
    <source>
        <dbReference type="PROSITE" id="PS50943"/>
    </source>
</evidence>
<comment type="caution">
    <text evidence="2">The sequence shown here is derived from an EMBL/GenBank/DDBJ whole genome shotgun (WGS) entry which is preliminary data.</text>
</comment>
<dbReference type="PROSITE" id="PS50943">
    <property type="entry name" value="HTH_CROC1"/>
    <property type="match status" value="1"/>
</dbReference>